<evidence type="ECO:0000259" key="1">
    <source>
        <dbReference type="PROSITE" id="PS50990"/>
    </source>
</evidence>
<gene>
    <name evidence="2" type="ORF">UU74_C0010G0015</name>
</gene>
<dbReference type="InterPro" id="IPR011990">
    <property type="entry name" value="TPR-like_helical_dom_sf"/>
</dbReference>
<comment type="caution">
    <text evidence="2">The sequence shown here is derived from an EMBL/GenBank/DDBJ whole genome shotgun (WGS) entry which is preliminary data.</text>
</comment>
<dbReference type="Gene3D" id="1.25.40.10">
    <property type="entry name" value="Tetratricopeptide repeat domain"/>
    <property type="match status" value="1"/>
</dbReference>
<protein>
    <submittedName>
        <fullName evidence="2">Tetratricopeptide TPR_1 repeat-containing protein</fullName>
    </submittedName>
</protein>
<sequence>MKIFLVAVLVFVALFGIYNITLNNWDNPNPGRVSETVNSVFTKPTLPPTPNSKTLTNGVHVFQTYNNCGPASLSMALSYFGTNVSQEDLGKALRPYQIPGGDNDDKSVTLQELAKKAEEYGFVTYHRPNGNKDLIKYFIAQDIPVIARTWTKDGEDIGHFRVVKGYDEVRKVIIQDDSLQGKNLEYSYDSFNGLWKAFGYEYLVLIPQEKIDIARLILGENFDKEIAWKNMLESTEKVIAQNPSDVYANFNKLVALSNLGNYEESVKVYESIEGKLPPRMLWYQIEPIVAYQKVKNYNKVFEITDSLIKSGNRGFSEIYQIRGEIYLAQENNDLANIEFNKVAFYNKYFYKYWE</sequence>
<accession>A0A0G0ZYK4</accession>
<dbReference type="AlphaFoldDB" id="A0A0G0ZYK4"/>
<name>A0A0G0ZYK4_9BACT</name>
<dbReference type="GO" id="GO:0006508">
    <property type="term" value="P:proteolysis"/>
    <property type="evidence" value="ECO:0007669"/>
    <property type="project" value="InterPro"/>
</dbReference>
<dbReference type="SUPFAM" id="SSF48452">
    <property type="entry name" value="TPR-like"/>
    <property type="match status" value="1"/>
</dbReference>
<dbReference type="Pfam" id="PF13529">
    <property type="entry name" value="Peptidase_C39_2"/>
    <property type="match status" value="1"/>
</dbReference>
<proteinExistence type="predicted"/>
<evidence type="ECO:0000313" key="3">
    <source>
        <dbReference type="Proteomes" id="UP000033969"/>
    </source>
</evidence>
<dbReference type="GO" id="GO:0016020">
    <property type="term" value="C:membrane"/>
    <property type="evidence" value="ECO:0007669"/>
    <property type="project" value="InterPro"/>
</dbReference>
<dbReference type="Gene3D" id="3.90.70.10">
    <property type="entry name" value="Cysteine proteinases"/>
    <property type="match status" value="1"/>
</dbReference>
<dbReference type="Proteomes" id="UP000033969">
    <property type="component" value="Unassembled WGS sequence"/>
</dbReference>
<dbReference type="GO" id="GO:0005524">
    <property type="term" value="F:ATP binding"/>
    <property type="evidence" value="ECO:0007669"/>
    <property type="project" value="InterPro"/>
</dbReference>
<dbReference type="GO" id="GO:0008233">
    <property type="term" value="F:peptidase activity"/>
    <property type="evidence" value="ECO:0007669"/>
    <property type="project" value="InterPro"/>
</dbReference>
<dbReference type="EMBL" id="LCBU01000010">
    <property type="protein sequence ID" value="KKS18208.1"/>
    <property type="molecule type" value="Genomic_DNA"/>
</dbReference>
<feature type="domain" description="Peptidase C39" evidence="1">
    <location>
        <begin position="63"/>
        <end position="202"/>
    </location>
</feature>
<organism evidence="2 3">
    <name type="scientific">Candidatus Woesebacteria bacterium GW2011_GWA1_41_7</name>
    <dbReference type="NCBI Taxonomy" id="1618556"/>
    <lineage>
        <taxon>Bacteria</taxon>
        <taxon>Candidatus Woeseibacteriota</taxon>
    </lineage>
</organism>
<evidence type="ECO:0000313" key="2">
    <source>
        <dbReference type="EMBL" id="KKS18208.1"/>
    </source>
</evidence>
<dbReference type="PROSITE" id="PS50990">
    <property type="entry name" value="PEPTIDASE_C39"/>
    <property type="match status" value="1"/>
</dbReference>
<dbReference type="InterPro" id="IPR039564">
    <property type="entry name" value="Peptidase_C39-like"/>
</dbReference>
<dbReference type="InterPro" id="IPR005074">
    <property type="entry name" value="Peptidase_C39"/>
</dbReference>
<reference evidence="2 3" key="1">
    <citation type="journal article" date="2015" name="Nature">
        <title>rRNA introns, odd ribosomes, and small enigmatic genomes across a large radiation of phyla.</title>
        <authorList>
            <person name="Brown C.T."/>
            <person name="Hug L.A."/>
            <person name="Thomas B.C."/>
            <person name="Sharon I."/>
            <person name="Castelle C.J."/>
            <person name="Singh A."/>
            <person name="Wilkins M.J."/>
            <person name="Williams K.H."/>
            <person name="Banfield J.F."/>
        </authorList>
    </citation>
    <scope>NUCLEOTIDE SEQUENCE [LARGE SCALE GENOMIC DNA]</scope>
</reference>